<dbReference type="Gene3D" id="1.10.10.10">
    <property type="entry name" value="Winged helix-like DNA-binding domain superfamily/Winged helix DNA-binding domain"/>
    <property type="match status" value="1"/>
</dbReference>
<keyword evidence="9" id="KW-1185">Reference proteome</keyword>
<dbReference type="GO" id="GO:0003677">
    <property type="term" value="F:DNA binding"/>
    <property type="evidence" value="ECO:0007669"/>
    <property type="project" value="UniProtKB-KW"/>
</dbReference>
<name>A0A1A9GLE7_9ACTN</name>
<dbReference type="RefSeq" id="WP_068109058.1">
    <property type="nucleotide sequence ID" value="NZ_CP015079.1"/>
</dbReference>
<evidence type="ECO:0000256" key="3">
    <source>
        <dbReference type="ARBA" id="ARBA00023082"/>
    </source>
</evidence>
<evidence type="ECO:0000256" key="2">
    <source>
        <dbReference type="ARBA" id="ARBA00023015"/>
    </source>
</evidence>
<dbReference type="Gene3D" id="1.10.1740.10">
    <property type="match status" value="1"/>
</dbReference>
<feature type="domain" description="RNA polymerase sigma-70 region 2" evidence="6">
    <location>
        <begin position="24"/>
        <end position="78"/>
    </location>
</feature>
<dbReference type="GO" id="GO:0006352">
    <property type="term" value="P:DNA-templated transcription initiation"/>
    <property type="evidence" value="ECO:0007669"/>
    <property type="project" value="InterPro"/>
</dbReference>
<reference evidence="8 9" key="1">
    <citation type="submission" date="2016-03" db="EMBL/GenBank/DDBJ databases">
        <title>Complete genome sequence of a soil Actinobacterium, Nocardioides dokdonensis FR1436.</title>
        <authorList>
            <person name="Kwon S.-K."/>
            <person name="Kim K."/>
            <person name="Kim J.F."/>
        </authorList>
    </citation>
    <scope>NUCLEOTIDE SEQUENCE [LARGE SCALE GENOMIC DNA]</scope>
    <source>
        <strain evidence="8 9">FR1436</strain>
    </source>
</reference>
<dbReference type="InterPro" id="IPR013249">
    <property type="entry name" value="RNA_pol_sigma70_r4_t2"/>
</dbReference>
<dbReference type="STRING" id="1300347.I601_2082"/>
<keyword evidence="2" id="KW-0805">Transcription regulation</keyword>
<dbReference type="PANTHER" id="PTHR43133">
    <property type="entry name" value="RNA POLYMERASE ECF-TYPE SIGMA FACTO"/>
    <property type="match status" value="1"/>
</dbReference>
<dbReference type="InterPro" id="IPR013324">
    <property type="entry name" value="RNA_pol_sigma_r3/r4-like"/>
</dbReference>
<evidence type="ECO:0000259" key="7">
    <source>
        <dbReference type="Pfam" id="PF08281"/>
    </source>
</evidence>
<keyword evidence="5" id="KW-0804">Transcription</keyword>
<dbReference type="GO" id="GO:0016987">
    <property type="term" value="F:sigma factor activity"/>
    <property type="evidence" value="ECO:0007669"/>
    <property type="project" value="UniProtKB-KW"/>
</dbReference>
<dbReference type="NCBIfam" id="TIGR02937">
    <property type="entry name" value="sigma70-ECF"/>
    <property type="match status" value="1"/>
</dbReference>
<dbReference type="AlphaFoldDB" id="A0A1A9GLE7"/>
<dbReference type="InterPro" id="IPR007627">
    <property type="entry name" value="RNA_pol_sigma70_r2"/>
</dbReference>
<dbReference type="PANTHER" id="PTHR43133:SF50">
    <property type="entry name" value="ECF RNA POLYMERASE SIGMA FACTOR SIGM"/>
    <property type="match status" value="1"/>
</dbReference>
<dbReference type="InterPro" id="IPR014284">
    <property type="entry name" value="RNA_pol_sigma-70_dom"/>
</dbReference>
<dbReference type="SUPFAM" id="SSF88659">
    <property type="entry name" value="Sigma3 and sigma4 domains of RNA polymerase sigma factors"/>
    <property type="match status" value="1"/>
</dbReference>
<dbReference type="InterPro" id="IPR036388">
    <property type="entry name" value="WH-like_DNA-bd_sf"/>
</dbReference>
<dbReference type="Pfam" id="PF04542">
    <property type="entry name" value="Sigma70_r2"/>
    <property type="match status" value="1"/>
</dbReference>
<dbReference type="SUPFAM" id="SSF88946">
    <property type="entry name" value="Sigma2 domain of RNA polymerase sigma factors"/>
    <property type="match status" value="1"/>
</dbReference>
<dbReference type="PATRIC" id="fig|1300347.3.peg.2080"/>
<keyword evidence="3" id="KW-0731">Sigma factor</keyword>
<evidence type="ECO:0000313" key="8">
    <source>
        <dbReference type="EMBL" id="ANH38510.1"/>
    </source>
</evidence>
<dbReference type="OrthoDB" id="3785047at2"/>
<keyword evidence="4" id="KW-0238">DNA-binding</keyword>
<sequence length="169" mass="19263">MQRTDRRDFEQFARACSHELLRAGWLLTGDRHRGEDLAQETLARVFTRWSRVRAADNPVAYARTILTRLHLDSVRRLSSTELSLADPPLGQVSTPDSDLRQVLVAALRELAPLDRAVVVHRYLFDADVATVARDLLLTENAVRTRASRSLARIREHLGSDFLELHENSR</sequence>
<dbReference type="KEGG" id="ndk:I601_2082"/>
<dbReference type="Pfam" id="PF08281">
    <property type="entry name" value="Sigma70_r4_2"/>
    <property type="match status" value="1"/>
</dbReference>
<evidence type="ECO:0000259" key="6">
    <source>
        <dbReference type="Pfam" id="PF04542"/>
    </source>
</evidence>
<accession>A0A1A9GLE7</accession>
<protein>
    <submittedName>
        <fullName evidence="8">RNA polymerase sigma-E factor</fullName>
    </submittedName>
</protein>
<proteinExistence type="inferred from homology"/>
<evidence type="ECO:0000256" key="4">
    <source>
        <dbReference type="ARBA" id="ARBA00023125"/>
    </source>
</evidence>
<evidence type="ECO:0000256" key="5">
    <source>
        <dbReference type="ARBA" id="ARBA00023163"/>
    </source>
</evidence>
<evidence type="ECO:0000256" key="1">
    <source>
        <dbReference type="ARBA" id="ARBA00010641"/>
    </source>
</evidence>
<evidence type="ECO:0000313" key="9">
    <source>
        <dbReference type="Proteomes" id="UP000077868"/>
    </source>
</evidence>
<dbReference type="InterPro" id="IPR013325">
    <property type="entry name" value="RNA_pol_sigma_r2"/>
</dbReference>
<feature type="domain" description="RNA polymerase sigma factor 70 region 4 type 2" evidence="7">
    <location>
        <begin position="101"/>
        <end position="153"/>
    </location>
</feature>
<organism evidence="8 9">
    <name type="scientific">Nocardioides dokdonensis FR1436</name>
    <dbReference type="NCBI Taxonomy" id="1300347"/>
    <lineage>
        <taxon>Bacteria</taxon>
        <taxon>Bacillati</taxon>
        <taxon>Actinomycetota</taxon>
        <taxon>Actinomycetes</taxon>
        <taxon>Propionibacteriales</taxon>
        <taxon>Nocardioidaceae</taxon>
        <taxon>Nocardioides</taxon>
    </lineage>
</organism>
<dbReference type="EMBL" id="CP015079">
    <property type="protein sequence ID" value="ANH38510.1"/>
    <property type="molecule type" value="Genomic_DNA"/>
</dbReference>
<dbReference type="InterPro" id="IPR039425">
    <property type="entry name" value="RNA_pol_sigma-70-like"/>
</dbReference>
<dbReference type="Proteomes" id="UP000077868">
    <property type="component" value="Chromosome"/>
</dbReference>
<gene>
    <name evidence="8" type="primary">sigE_9</name>
    <name evidence="8" type="ORF">I601_2082</name>
</gene>
<comment type="similarity">
    <text evidence="1">Belongs to the sigma-70 factor family. ECF subfamily.</text>
</comment>